<dbReference type="GO" id="GO:0003723">
    <property type="term" value="F:RNA binding"/>
    <property type="evidence" value="ECO:0007669"/>
    <property type="project" value="TreeGrafter"/>
</dbReference>
<keyword evidence="2 4" id="KW-0689">Ribosomal protein</keyword>
<dbReference type="EMBL" id="MCGN01000009">
    <property type="protein sequence ID" value="ORY93114.1"/>
    <property type="molecule type" value="Genomic_DNA"/>
</dbReference>
<dbReference type="InterPro" id="IPR020574">
    <property type="entry name" value="Ribosomal_uS9_CS"/>
</dbReference>
<proteinExistence type="inferred from homology"/>
<evidence type="ECO:0000313" key="6">
    <source>
        <dbReference type="Proteomes" id="UP000242180"/>
    </source>
</evidence>
<dbReference type="GO" id="GO:0006412">
    <property type="term" value="P:translation"/>
    <property type="evidence" value="ECO:0007669"/>
    <property type="project" value="InterPro"/>
</dbReference>
<dbReference type="PROSITE" id="PS00360">
    <property type="entry name" value="RIBOSOMAL_S9"/>
    <property type="match status" value="1"/>
</dbReference>
<dbReference type="GO" id="GO:0003735">
    <property type="term" value="F:structural constituent of ribosome"/>
    <property type="evidence" value="ECO:0007669"/>
    <property type="project" value="InterPro"/>
</dbReference>
<dbReference type="GO" id="GO:0000462">
    <property type="term" value="P:maturation of SSU-rRNA from tricistronic rRNA transcript (SSU-rRNA, 5.8S rRNA, LSU-rRNA)"/>
    <property type="evidence" value="ECO:0007669"/>
    <property type="project" value="TreeGrafter"/>
</dbReference>
<keyword evidence="3 4" id="KW-0687">Ribonucleoprotein</keyword>
<protein>
    <submittedName>
        <fullName evidence="5">40S ribosomal protein S16</fullName>
    </submittedName>
</protein>
<organism evidence="5 6">
    <name type="scientific">Syncephalastrum racemosum</name>
    <name type="common">Filamentous fungus</name>
    <dbReference type="NCBI Taxonomy" id="13706"/>
    <lineage>
        <taxon>Eukaryota</taxon>
        <taxon>Fungi</taxon>
        <taxon>Fungi incertae sedis</taxon>
        <taxon>Mucoromycota</taxon>
        <taxon>Mucoromycotina</taxon>
        <taxon>Mucoromycetes</taxon>
        <taxon>Mucorales</taxon>
        <taxon>Syncephalastraceae</taxon>
        <taxon>Syncephalastrum</taxon>
    </lineage>
</organism>
<feature type="non-terminal residue" evidence="5">
    <location>
        <position position="1"/>
    </location>
</feature>
<dbReference type="OMA" id="AHCKKGQ"/>
<dbReference type="InterPro" id="IPR020568">
    <property type="entry name" value="Ribosomal_Su5_D2-typ_SF"/>
</dbReference>
<dbReference type="GO" id="GO:0022627">
    <property type="term" value="C:cytosolic small ribosomal subunit"/>
    <property type="evidence" value="ECO:0007669"/>
    <property type="project" value="TreeGrafter"/>
</dbReference>
<accession>A0A1X2H3Y6</accession>
<dbReference type="FunCoup" id="A0A1X2H3Y6">
    <property type="interactions" value="267"/>
</dbReference>
<dbReference type="FunFam" id="3.30.230.10:FF:000007">
    <property type="entry name" value="40S ribosomal protein S16"/>
    <property type="match status" value="1"/>
</dbReference>
<reference evidence="5 6" key="1">
    <citation type="submission" date="2016-07" db="EMBL/GenBank/DDBJ databases">
        <title>Pervasive Adenine N6-methylation of Active Genes in Fungi.</title>
        <authorList>
            <consortium name="DOE Joint Genome Institute"/>
            <person name="Mondo S.J."/>
            <person name="Dannebaum R.O."/>
            <person name="Kuo R.C."/>
            <person name="Labutti K."/>
            <person name="Haridas S."/>
            <person name="Kuo A."/>
            <person name="Salamov A."/>
            <person name="Ahrendt S.R."/>
            <person name="Lipzen A."/>
            <person name="Sullivan W."/>
            <person name="Andreopoulos W.B."/>
            <person name="Clum A."/>
            <person name="Lindquist E."/>
            <person name="Daum C."/>
            <person name="Ramamoorthy G.K."/>
            <person name="Gryganskyi A."/>
            <person name="Culley D."/>
            <person name="Magnuson J.K."/>
            <person name="James T.Y."/>
            <person name="O'Malley M.A."/>
            <person name="Stajich J.E."/>
            <person name="Spatafora J.W."/>
            <person name="Visel A."/>
            <person name="Grigoriev I.V."/>
        </authorList>
    </citation>
    <scope>NUCLEOTIDE SEQUENCE [LARGE SCALE GENOMIC DNA]</scope>
    <source>
        <strain evidence="5 6">NRRL 2496</strain>
    </source>
</reference>
<evidence type="ECO:0000256" key="3">
    <source>
        <dbReference type="ARBA" id="ARBA00023274"/>
    </source>
</evidence>
<dbReference type="AlphaFoldDB" id="A0A1X2H3Y6"/>
<name>A0A1X2H3Y6_SYNRA</name>
<comment type="similarity">
    <text evidence="1 4">Belongs to the universal ribosomal protein uS9 family.</text>
</comment>
<evidence type="ECO:0000256" key="1">
    <source>
        <dbReference type="ARBA" id="ARBA00005251"/>
    </source>
</evidence>
<evidence type="ECO:0000256" key="4">
    <source>
        <dbReference type="RuleBase" id="RU003815"/>
    </source>
</evidence>
<gene>
    <name evidence="5" type="ORF">BCR43DRAFT_445094</name>
</gene>
<keyword evidence="6" id="KW-1185">Reference proteome</keyword>
<dbReference type="Proteomes" id="UP000242180">
    <property type="component" value="Unassembled WGS sequence"/>
</dbReference>
<evidence type="ECO:0000256" key="2">
    <source>
        <dbReference type="ARBA" id="ARBA00022980"/>
    </source>
</evidence>
<dbReference type="InterPro" id="IPR014721">
    <property type="entry name" value="Ribsml_uS5_D2-typ_fold_subgr"/>
</dbReference>
<dbReference type="STRING" id="13706.A0A1X2H3Y6"/>
<dbReference type="Gene3D" id="3.30.230.10">
    <property type="match status" value="1"/>
</dbReference>
<dbReference type="PANTHER" id="PTHR21569:SF16">
    <property type="entry name" value="RIBOSOMAL PROTEIN S16"/>
    <property type="match status" value="1"/>
</dbReference>
<dbReference type="InterPro" id="IPR000754">
    <property type="entry name" value="Ribosomal_uS9"/>
</dbReference>
<dbReference type="SUPFAM" id="SSF54211">
    <property type="entry name" value="Ribosomal protein S5 domain 2-like"/>
    <property type="match status" value="1"/>
</dbReference>
<dbReference type="PANTHER" id="PTHR21569">
    <property type="entry name" value="RIBOSOMAL PROTEIN S9"/>
    <property type="match status" value="1"/>
</dbReference>
<dbReference type="OrthoDB" id="426865at2759"/>
<sequence>KTATAVAHCKRGRGLIRVNGSPLELLEPEILRFKLYEVVTILGEERFANVDIRLRVSGGGQVSQVYALRQALAKALVAFYQKYVDEASKKEIKETLVHYDRTLLVADPRRCEPKKFGGPGARARYQKSYR</sequence>
<dbReference type="InParanoid" id="A0A1X2H3Y6"/>
<dbReference type="Pfam" id="PF00380">
    <property type="entry name" value="Ribosomal_S9"/>
    <property type="match status" value="1"/>
</dbReference>
<comment type="caution">
    <text evidence="5">The sequence shown here is derived from an EMBL/GenBank/DDBJ whole genome shotgun (WGS) entry which is preliminary data.</text>
</comment>
<evidence type="ECO:0000313" key="5">
    <source>
        <dbReference type="EMBL" id="ORY93114.1"/>
    </source>
</evidence>